<organism evidence="2 3">
    <name type="scientific">Campylobacter iguaniorum</name>
    <dbReference type="NCBI Taxonomy" id="1244531"/>
    <lineage>
        <taxon>Bacteria</taxon>
        <taxon>Pseudomonadati</taxon>
        <taxon>Campylobacterota</taxon>
        <taxon>Epsilonproteobacteria</taxon>
        <taxon>Campylobacterales</taxon>
        <taxon>Campylobacteraceae</taxon>
        <taxon>Campylobacter</taxon>
    </lineage>
</organism>
<dbReference type="STRING" id="1244531.CIG2463D_1555"/>
<dbReference type="AlphaFoldDB" id="A0A076FBY7"/>
<evidence type="ECO:0000313" key="2">
    <source>
        <dbReference type="EMBL" id="AII15188.1"/>
    </source>
</evidence>
<proteinExistence type="predicted"/>
<gene>
    <name evidence="2" type="primary">pglG</name>
    <name evidence="2" type="ORF">CIG1485E_1364</name>
</gene>
<feature type="transmembrane region" description="Helical" evidence="1">
    <location>
        <begin position="239"/>
        <end position="262"/>
    </location>
</feature>
<evidence type="ECO:0000256" key="1">
    <source>
        <dbReference type="SAM" id="Phobius"/>
    </source>
</evidence>
<feature type="transmembrane region" description="Helical" evidence="1">
    <location>
        <begin position="162"/>
        <end position="182"/>
    </location>
</feature>
<dbReference type="InterPro" id="IPR029151">
    <property type="entry name" value="Sensor-like_sf"/>
</dbReference>
<dbReference type="SUPFAM" id="SSF103190">
    <property type="entry name" value="Sensory domain-like"/>
    <property type="match status" value="1"/>
</dbReference>
<dbReference type="Pfam" id="PF22673">
    <property type="entry name" value="MCP-like_PDC_1"/>
    <property type="match status" value="1"/>
</dbReference>
<dbReference type="KEGG" id="caj:CIG1485E_1364"/>
<keyword evidence="1" id="KW-1133">Transmembrane helix</keyword>
<dbReference type="CDD" id="cd18773">
    <property type="entry name" value="PDC1_HK_sensor"/>
    <property type="match status" value="1"/>
</dbReference>
<feature type="transmembrane region" description="Helical" evidence="1">
    <location>
        <begin position="202"/>
        <end position="219"/>
    </location>
</feature>
<keyword evidence="1" id="KW-0812">Transmembrane</keyword>
<name>A0A076FBY7_9BACT</name>
<evidence type="ECO:0000313" key="3">
    <source>
        <dbReference type="Proteomes" id="UP000028486"/>
    </source>
</evidence>
<reference evidence="3" key="1">
    <citation type="journal article" date="2014" name="Genome Announc.">
        <title>Complete Genome Sequence of Campylobacter iguaniorum Strain 1485ET, Isolated from a Bearded Dragon (Pogona vitticeps).</title>
        <authorList>
            <person name="Gilbert M.J."/>
            <person name="Miller W.G."/>
            <person name="Yee E."/>
            <person name="Kik M."/>
            <person name="Wagenaar J.A."/>
            <person name="Duim B."/>
        </authorList>
    </citation>
    <scope>NUCLEOTIDE SEQUENCE [LARGE SCALE GENOMIC DNA]</scope>
    <source>
        <strain evidence="3">1485E</strain>
    </source>
</reference>
<dbReference type="EMBL" id="CP009043">
    <property type="protein sequence ID" value="AII15188.1"/>
    <property type="molecule type" value="Genomic_DNA"/>
</dbReference>
<dbReference type="Gene3D" id="3.30.450.20">
    <property type="entry name" value="PAS domain"/>
    <property type="match status" value="1"/>
</dbReference>
<sequence>MLIQEIQEFSDIRYKARAYLCYLFNRNIPNKLPGVNTSLIKEGFDKIAHEVEGFEAFYILDKNGIQVENNISLDTKNLIGKDVNRSNKAYYYRAVREKRCVLTDPYPSSLTNSLCVTAAMPVYNDNDELLYVVCMDISLESILKLVSPSSVDSLFGKFTKAIYSLFSLALFVVAIVLFIHGVKSFVLKSFHDINISEVFESTIVLTLALAIFDLVKAIFEAEVLGKSHHSNDGVSRTMVRFVGSIIIALAIEALMLVFKFAITNPSEIIYAIYLIGGVALLMISLSVYLWSSKRSKFDRDN</sequence>
<accession>A0A076FBY7</accession>
<dbReference type="RefSeq" id="WP_038454871.1">
    <property type="nucleotide sequence ID" value="NZ_CP009043.1"/>
</dbReference>
<keyword evidence="1" id="KW-0472">Membrane</keyword>
<dbReference type="PATRIC" id="fig|1244531.5.peg.1562"/>
<keyword evidence="3" id="KW-1185">Reference proteome</keyword>
<dbReference type="eggNOG" id="COG0840">
    <property type="taxonomic scope" value="Bacteria"/>
</dbReference>
<protein>
    <submittedName>
        <fullName evidence="2">Probable membrane protein</fullName>
    </submittedName>
</protein>
<dbReference type="HOGENOM" id="CLU_076079_1_0_7"/>
<feature type="transmembrane region" description="Helical" evidence="1">
    <location>
        <begin position="268"/>
        <end position="290"/>
    </location>
</feature>
<dbReference type="Proteomes" id="UP000028486">
    <property type="component" value="Chromosome"/>
</dbReference>
<dbReference type="OrthoDB" id="5338382at2"/>